<proteinExistence type="predicted"/>
<dbReference type="EMBL" id="CAJNOM010000085">
    <property type="protein sequence ID" value="CAF1012615.1"/>
    <property type="molecule type" value="Genomic_DNA"/>
</dbReference>
<gene>
    <name evidence="3" type="ORF">BJG266_LOCUS18626</name>
    <name evidence="1" type="ORF">QVE165_LOCUS13879</name>
    <name evidence="2" type="ORF">QVE165_LOCUS15551</name>
</gene>
<protein>
    <submittedName>
        <fullName evidence="2">Uncharacterized protein</fullName>
    </submittedName>
</protein>
<organism evidence="2 4">
    <name type="scientific">Adineta steineri</name>
    <dbReference type="NCBI Taxonomy" id="433720"/>
    <lineage>
        <taxon>Eukaryota</taxon>
        <taxon>Metazoa</taxon>
        <taxon>Spiralia</taxon>
        <taxon>Gnathifera</taxon>
        <taxon>Rotifera</taxon>
        <taxon>Eurotatoria</taxon>
        <taxon>Bdelloidea</taxon>
        <taxon>Adinetida</taxon>
        <taxon>Adinetidae</taxon>
        <taxon>Adineta</taxon>
    </lineage>
</organism>
<dbReference type="Proteomes" id="UP000663877">
    <property type="component" value="Unassembled WGS sequence"/>
</dbReference>
<dbReference type="AlphaFoldDB" id="A0A814HPZ6"/>
<evidence type="ECO:0000313" key="2">
    <source>
        <dbReference type="EMBL" id="CAF1012615.1"/>
    </source>
</evidence>
<reference evidence="2" key="1">
    <citation type="submission" date="2021-02" db="EMBL/GenBank/DDBJ databases">
        <authorList>
            <person name="Nowell W R."/>
        </authorList>
    </citation>
    <scope>NUCLEOTIDE SEQUENCE</scope>
</reference>
<dbReference type="OrthoDB" id="10079038at2759"/>
<evidence type="ECO:0000313" key="1">
    <source>
        <dbReference type="EMBL" id="CAF0981332.1"/>
    </source>
</evidence>
<sequence>MFGGQPQQQQQQQQQYYTIGTRNQMPATNYGQNYAFLNTGRSPFDGYAQQNYSNFSGQGFANMGQQPASFANQFSSPYGYNWY</sequence>
<dbReference type="Proteomes" id="UP000663832">
    <property type="component" value="Unassembled WGS sequence"/>
</dbReference>
<name>A0A814HPZ6_9BILA</name>
<dbReference type="EMBL" id="CAJNOM010000072">
    <property type="protein sequence ID" value="CAF0981332.1"/>
    <property type="molecule type" value="Genomic_DNA"/>
</dbReference>
<comment type="caution">
    <text evidence="2">The sequence shown here is derived from an EMBL/GenBank/DDBJ whole genome shotgun (WGS) entry which is preliminary data.</text>
</comment>
<evidence type="ECO:0000313" key="3">
    <source>
        <dbReference type="EMBL" id="CAF1051186.1"/>
    </source>
</evidence>
<keyword evidence="4" id="KW-1185">Reference proteome</keyword>
<evidence type="ECO:0000313" key="4">
    <source>
        <dbReference type="Proteomes" id="UP000663832"/>
    </source>
</evidence>
<dbReference type="EMBL" id="CAJNOI010000096">
    <property type="protein sequence ID" value="CAF1051186.1"/>
    <property type="molecule type" value="Genomic_DNA"/>
</dbReference>
<accession>A0A814HPZ6</accession>